<evidence type="ECO:0000313" key="8">
    <source>
        <dbReference type="Proteomes" id="UP000650524"/>
    </source>
</evidence>
<dbReference type="SUPFAM" id="SSF49265">
    <property type="entry name" value="Fibronectin type III"/>
    <property type="match status" value="1"/>
</dbReference>
<evidence type="ECO:0000256" key="3">
    <source>
        <dbReference type="ARBA" id="ARBA00022801"/>
    </source>
</evidence>
<dbReference type="PROSITE" id="PS00138">
    <property type="entry name" value="SUBTILASE_SER"/>
    <property type="match status" value="1"/>
</dbReference>
<dbReference type="InterPro" id="IPR011050">
    <property type="entry name" value="Pectin_lyase_fold/virulence"/>
</dbReference>
<evidence type="ECO:0000313" key="7">
    <source>
        <dbReference type="EMBL" id="MBC8176585.1"/>
    </source>
</evidence>
<accession>A0A8J6T299</accession>
<dbReference type="InterPro" id="IPR003961">
    <property type="entry name" value="FN3_dom"/>
</dbReference>
<dbReference type="SUPFAM" id="SSF51126">
    <property type="entry name" value="Pectin lyase-like"/>
    <property type="match status" value="1"/>
</dbReference>
<feature type="active site" description="Charge relay system" evidence="5">
    <location>
        <position position="233"/>
    </location>
</feature>
<dbReference type="EMBL" id="JACNJD010000147">
    <property type="protein sequence ID" value="MBC8176585.1"/>
    <property type="molecule type" value="Genomic_DNA"/>
</dbReference>
<feature type="active site" description="Charge relay system" evidence="5">
    <location>
        <position position="194"/>
    </location>
</feature>
<keyword evidence="2 5" id="KW-0645">Protease</keyword>
<dbReference type="PANTHER" id="PTHR43806">
    <property type="entry name" value="PEPTIDASE S8"/>
    <property type="match status" value="1"/>
</dbReference>
<dbReference type="PANTHER" id="PTHR43806:SF11">
    <property type="entry name" value="CEREVISIN-RELATED"/>
    <property type="match status" value="1"/>
</dbReference>
<keyword evidence="4 5" id="KW-0720">Serine protease</keyword>
<dbReference type="AlphaFoldDB" id="A0A8J6T299"/>
<dbReference type="PROSITE" id="PS51892">
    <property type="entry name" value="SUBTILASE"/>
    <property type="match status" value="1"/>
</dbReference>
<sequence length="699" mass="72630">MKKSILFLLLLIPLFGLIFGFCLFLFPSPSFAEEIPEIEAPLADSIQTEAIRSLSKSPKLTDSQAILEDFINGGSTTRVIVNIRKPAYASQLRNFRNMAVRRQIQEAVRESQDSLIDTLDLQEIRITNRFVYIFGFSCEVTLEGLQNLIDNPEVLSIEKDRILHAQLAQGIPLMNASTSRSSYNGSGLAVAICDTGIDYTHSMLGGGGFPNSKVIGGYDCGDDDTDPMDQEGHGTACAGITSGTLGTVGDYIGGVAYNSKLYAVKISTGSTGSASASNMIEGWEWCITHQNDDSSNPIMIISTSFGGGRYYSTCDSASTAMTTAAANAVAAGMTLFVSSGNDGYCDSIGWPACISHVISVGAVYDANLGRNPPSGYVGCIKSGSCVGTPAPPCDEKWYVDDPANADQVTTYSNTASFLSLLAPSNWAYTTELGGGYWDTANGFGGTSAACPYAAGAAACLQSAAKSVTGSYLSPGEVKSKLVDTGDSITDEKVSITKPRVDLEAAVNSLNGGSTLYVDTSGSCGGNTPCYTTVQGAIDAAGTGATIKILQGSYSEDVTLSTSKQVTLSGGWNASYTTQSSTTTVNSLTISNGSITVDNLVLETASAQMPPTVTTGSAPSVTSSSATLNGTVNPNGASTTYYFQYGTSTSYGSSTTSTSAGSGTSDVSVDATISGLSSSTTYHFRLVATNSLDSHGVQTS</sequence>
<evidence type="ECO:0000256" key="1">
    <source>
        <dbReference type="ARBA" id="ARBA00011073"/>
    </source>
</evidence>
<dbReference type="InterPro" id="IPR050131">
    <property type="entry name" value="Peptidase_S8_subtilisin-like"/>
</dbReference>
<evidence type="ECO:0000256" key="5">
    <source>
        <dbReference type="PROSITE-ProRule" id="PRU01240"/>
    </source>
</evidence>
<dbReference type="PRINTS" id="PR00723">
    <property type="entry name" value="SUBTILISIN"/>
</dbReference>
<dbReference type="Proteomes" id="UP000650524">
    <property type="component" value="Unassembled WGS sequence"/>
</dbReference>
<evidence type="ECO:0000259" key="6">
    <source>
        <dbReference type="PROSITE" id="PS50853"/>
    </source>
</evidence>
<dbReference type="SUPFAM" id="SSF52743">
    <property type="entry name" value="Subtilisin-like"/>
    <property type="match status" value="1"/>
</dbReference>
<comment type="caution">
    <text evidence="7">The sequence shown here is derived from an EMBL/GenBank/DDBJ whole genome shotgun (WGS) entry which is preliminary data.</text>
</comment>
<dbReference type="InterPro" id="IPR023828">
    <property type="entry name" value="Peptidase_S8_Ser-AS"/>
</dbReference>
<dbReference type="GO" id="GO:0006508">
    <property type="term" value="P:proteolysis"/>
    <property type="evidence" value="ECO:0007669"/>
    <property type="project" value="UniProtKB-KW"/>
</dbReference>
<dbReference type="GO" id="GO:0004252">
    <property type="term" value="F:serine-type endopeptidase activity"/>
    <property type="evidence" value="ECO:0007669"/>
    <property type="project" value="UniProtKB-UniRule"/>
</dbReference>
<proteinExistence type="inferred from homology"/>
<feature type="active site" description="Charge relay system" evidence="5">
    <location>
        <position position="447"/>
    </location>
</feature>
<feature type="domain" description="Fibronectin type-III" evidence="6">
    <location>
        <begin position="609"/>
        <end position="699"/>
    </location>
</feature>
<comment type="similarity">
    <text evidence="1 5">Belongs to the peptidase S8 family.</text>
</comment>
<gene>
    <name evidence="7" type="ORF">H8E19_04195</name>
</gene>
<keyword evidence="3 5" id="KW-0378">Hydrolase</keyword>
<dbReference type="InterPro" id="IPR015500">
    <property type="entry name" value="Peptidase_S8_subtilisin-rel"/>
</dbReference>
<evidence type="ECO:0000256" key="4">
    <source>
        <dbReference type="ARBA" id="ARBA00022825"/>
    </source>
</evidence>
<organism evidence="7 8">
    <name type="scientific">Candidatus Desulfacyla euxinica</name>
    <dbReference type="NCBI Taxonomy" id="2841693"/>
    <lineage>
        <taxon>Bacteria</taxon>
        <taxon>Deltaproteobacteria</taxon>
        <taxon>Candidatus Desulfacyla</taxon>
    </lineage>
</organism>
<reference evidence="7 8" key="1">
    <citation type="submission" date="2020-08" db="EMBL/GenBank/DDBJ databases">
        <title>Bridging the membrane lipid divide: bacteria of the FCB group superphylum have the potential to synthesize archaeal ether lipids.</title>
        <authorList>
            <person name="Villanueva L."/>
            <person name="Von Meijenfeldt F.A.B."/>
            <person name="Westbye A.B."/>
            <person name="Yadav S."/>
            <person name="Hopmans E.C."/>
            <person name="Dutilh B.E."/>
            <person name="Sinninghe Damste J.S."/>
        </authorList>
    </citation>
    <scope>NUCLEOTIDE SEQUENCE [LARGE SCALE GENOMIC DNA]</scope>
    <source>
        <strain evidence="7">NIOZ-UU27</strain>
    </source>
</reference>
<dbReference type="Gene3D" id="3.40.50.200">
    <property type="entry name" value="Peptidase S8/S53 domain"/>
    <property type="match status" value="1"/>
</dbReference>
<dbReference type="InterPro" id="IPR036852">
    <property type="entry name" value="Peptidase_S8/S53_dom_sf"/>
</dbReference>
<evidence type="ECO:0000256" key="2">
    <source>
        <dbReference type="ARBA" id="ARBA00022670"/>
    </source>
</evidence>
<dbReference type="InterPro" id="IPR013783">
    <property type="entry name" value="Ig-like_fold"/>
</dbReference>
<protein>
    <submittedName>
        <fullName evidence="7">S8 family serine peptidase</fullName>
    </submittedName>
</protein>
<dbReference type="InterPro" id="IPR000209">
    <property type="entry name" value="Peptidase_S8/S53_dom"/>
</dbReference>
<dbReference type="InterPro" id="IPR036116">
    <property type="entry name" value="FN3_sf"/>
</dbReference>
<dbReference type="Pfam" id="PF00082">
    <property type="entry name" value="Peptidase_S8"/>
    <property type="match status" value="1"/>
</dbReference>
<dbReference type="PROSITE" id="PS50853">
    <property type="entry name" value="FN3"/>
    <property type="match status" value="1"/>
</dbReference>
<name>A0A8J6T299_9DELT</name>
<dbReference type="Gene3D" id="2.60.40.10">
    <property type="entry name" value="Immunoglobulins"/>
    <property type="match status" value="1"/>
</dbReference>